<evidence type="ECO:0000256" key="1">
    <source>
        <dbReference type="ARBA" id="ARBA00004245"/>
    </source>
</evidence>
<dbReference type="RefSeq" id="XP_017884825.1">
    <property type="nucleotide sequence ID" value="XM_018029336.2"/>
</dbReference>
<dbReference type="PANTHER" id="PTHR46321">
    <property type="entry name" value="KIF1-BINDING PROTEIN"/>
    <property type="match status" value="1"/>
</dbReference>
<accession>A0AAJ7J5S1</accession>
<dbReference type="GO" id="GO:0005856">
    <property type="term" value="C:cytoskeleton"/>
    <property type="evidence" value="ECO:0007669"/>
    <property type="project" value="UniProtKB-SubCell"/>
</dbReference>
<comment type="subcellular location">
    <subcellularLocation>
        <location evidence="1">Cytoplasm</location>
        <location evidence="1">Cytoskeleton</location>
    </subcellularLocation>
</comment>
<dbReference type="GeneID" id="108627823"/>
<dbReference type="GO" id="GO:0021952">
    <property type="term" value="P:central nervous system projection neuron axonogenesis"/>
    <property type="evidence" value="ECO:0007669"/>
    <property type="project" value="TreeGrafter"/>
</dbReference>
<dbReference type="GO" id="GO:0000226">
    <property type="term" value="P:microtubule cytoskeleton organization"/>
    <property type="evidence" value="ECO:0007669"/>
    <property type="project" value="TreeGrafter"/>
</dbReference>
<dbReference type="Proteomes" id="UP000694925">
    <property type="component" value="Unplaced"/>
</dbReference>
<organism evidence="6 7">
    <name type="scientific">Ceratina calcarata</name>
    <dbReference type="NCBI Taxonomy" id="156304"/>
    <lineage>
        <taxon>Eukaryota</taxon>
        <taxon>Metazoa</taxon>
        <taxon>Ecdysozoa</taxon>
        <taxon>Arthropoda</taxon>
        <taxon>Hexapoda</taxon>
        <taxon>Insecta</taxon>
        <taxon>Pterygota</taxon>
        <taxon>Neoptera</taxon>
        <taxon>Endopterygota</taxon>
        <taxon>Hymenoptera</taxon>
        <taxon>Apocrita</taxon>
        <taxon>Aculeata</taxon>
        <taxon>Apoidea</taxon>
        <taxon>Anthophila</taxon>
        <taxon>Apidae</taxon>
        <taxon>Ceratina</taxon>
        <taxon>Zadontomerus</taxon>
    </lineage>
</organism>
<evidence type="ECO:0000256" key="2">
    <source>
        <dbReference type="ARBA" id="ARBA00010305"/>
    </source>
</evidence>
<evidence type="ECO:0000256" key="3">
    <source>
        <dbReference type="ARBA" id="ARBA00016840"/>
    </source>
</evidence>
<evidence type="ECO:0000313" key="6">
    <source>
        <dbReference type="Proteomes" id="UP000694925"/>
    </source>
</evidence>
<dbReference type="InterPro" id="IPR022083">
    <property type="entry name" value="KBP"/>
</dbReference>
<gene>
    <name evidence="7" type="primary">LOC108627823</name>
</gene>
<dbReference type="Pfam" id="PF12309">
    <property type="entry name" value="KBP_C"/>
    <property type="match status" value="1"/>
</dbReference>
<sequence length="603" mass="70083">MESSSIQDSLANVQAKFKDIRKLLNDHKKLSTENVSYKIIYQVIDLLKSMETKMIKILEDIPEEEKENGILTLAVIHLYLGMLHVDTEELKPGEEQSMKCIKLLKNKELEPAAILPVLNALNQLGIIWSQWNQLTKAKEFLIQAERIYNDFKNQLETGDDDSSKSPVINMAQILGIEEFKDNQSPRDVLEKVHTLTLYCLAQVYGSLKDHRQSALYCHMTLRRQLGENKLTQDLDYIDWALNSATLSQYFMENEGFSQARHHLAAASYILQKYENILKEKTEENGESEALTAEWENFKHRSADVARCWAKYGILLMSLSKQRLLQRSESEQDDDETDKESKLNTIGDLRFDILEKEIEPIANQITDKYLLDFDDARLVFLSVLKWLEQAKTYYTLENHASDYVLIVQDISQAYKYLSFFEEHEDRQAKMHRRRINVLEDVIKELNPQYYESACRQIWLELGETYSDILDIKLDRLRSSDEKPTAQALAKINHLAKSAIKNFQAFLNSIQMRNSNSGAEFPAEVMQSALFSYFHLGRLYNKIVSVDKTIQLENTQNSYNAYKFVVDYCDNYPSAAEVMKVELNLCRELVNLLPIKLNRLRERDN</sequence>
<proteinExistence type="inferred from homology"/>
<evidence type="ECO:0000313" key="7">
    <source>
        <dbReference type="RefSeq" id="XP_017884825.1"/>
    </source>
</evidence>
<name>A0AAJ7J5S1_9HYME</name>
<evidence type="ECO:0000256" key="5">
    <source>
        <dbReference type="ARBA" id="ARBA00023212"/>
    </source>
</evidence>
<reference evidence="7" key="1">
    <citation type="submission" date="2025-08" db="UniProtKB">
        <authorList>
            <consortium name="RefSeq"/>
        </authorList>
    </citation>
    <scope>IDENTIFICATION</scope>
    <source>
        <tissue evidence="7">Whole body</tissue>
    </source>
</reference>
<dbReference type="AlphaFoldDB" id="A0AAJ7J5S1"/>
<dbReference type="KEGG" id="ccal:108627823"/>
<dbReference type="GO" id="GO:1990535">
    <property type="term" value="P:neuron projection maintenance"/>
    <property type="evidence" value="ECO:0007669"/>
    <property type="project" value="TreeGrafter"/>
</dbReference>
<keyword evidence="6" id="KW-1185">Reference proteome</keyword>
<comment type="similarity">
    <text evidence="2">Belongs to the KIF-binding protein family.</text>
</comment>
<keyword evidence="4" id="KW-0963">Cytoplasm</keyword>
<protein>
    <recommendedName>
        <fullName evidence="3">KIF-binding protein</fullName>
    </recommendedName>
</protein>
<keyword evidence="5" id="KW-0206">Cytoskeleton</keyword>
<dbReference type="PANTHER" id="PTHR46321:SF1">
    <property type="entry name" value="KIF-BINDING PROTEIN"/>
    <property type="match status" value="1"/>
</dbReference>
<evidence type="ECO:0000256" key="4">
    <source>
        <dbReference type="ARBA" id="ARBA00022490"/>
    </source>
</evidence>